<evidence type="ECO:0000256" key="10">
    <source>
        <dbReference type="ARBA" id="ARBA00023065"/>
    </source>
</evidence>
<evidence type="ECO:0000256" key="12">
    <source>
        <dbReference type="ARBA" id="ARBA00023180"/>
    </source>
</evidence>
<dbReference type="Proteomes" id="UP000006352">
    <property type="component" value="Unassembled WGS sequence"/>
</dbReference>
<dbReference type="InterPro" id="IPR017938">
    <property type="entry name" value="Riboflavin_synthase-like_b-brl"/>
</dbReference>
<feature type="transmembrane region" description="Helical" evidence="15">
    <location>
        <begin position="289"/>
        <end position="307"/>
    </location>
</feature>
<dbReference type="InParanoid" id="J4GIH8"/>
<keyword evidence="5" id="KW-1003">Cell membrane</keyword>
<accession>J4GIH8</accession>
<dbReference type="HOGENOM" id="CLU_017408_1_0_1"/>
<evidence type="ECO:0000256" key="7">
    <source>
        <dbReference type="ARBA" id="ARBA00022982"/>
    </source>
</evidence>
<keyword evidence="6 15" id="KW-0812">Transmembrane</keyword>
<comment type="subcellular location">
    <subcellularLocation>
        <location evidence="1">Cell membrane</location>
        <topology evidence="1">Multi-pass membrane protein</topology>
    </subcellularLocation>
</comment>
<feature type="transmembrane region" description="Helical" evidence="15">
    <location>
        <begin position="174"/>
        <end position="193"/>
    </location>
</feature>
<keyword evidence="9" id="KW-0560">Oxidoreductase</keyword>
<sequence length="682" mass="74920">MSDTLALTDALSFNILTTPAPSAPSTLTTAPVSSQATQVSTGSQALDTSLALYIDTFLLIIVALVFLFTLPRALSRIIHLPQWTDGFLLYFYRRRKFERRSRDATDNSVRQSRPSPRRGHSNSISIIHAENGEKLRSTKVNLVYSSNVSGNLSEHSYSSSAVTLNPAVNLPVHMFAWSSIFPAVASLFSIPVWPGYSVGKVSLLLGYFCLMLFAGLLRSNPFTDPNRSALLGTSQVPVVIALATKNNVLGALTGIGYEKVIFHFSRAQKSQEFTAVSQLNYLHRFTGKLFVLAVNIHSIGYIFQFLLGGSFSEHVNDELIWGVVALVCVDILFFFSLDFFRQMFYNIFHATHVISAVIMMAAICMHAPIAIPYILTAVGLYSFDLVIRLLKSRVTTARLRTIPELSMVRLEISGLNAGWRAGQHVRLKVLSLGMGWWGWTESHPFTIASGLSDEGLVIMCKKAGDWTNKLFELAKRTEWCEAGGFSRKTQVLVDGPYGGHGHTVITSFSGAMVVVGGSGITYGLSAVQELIERSVEGSSRVRTVELVWSVPEPSSLSPFLPLFASCLSRSASSSCVLHISVFYTHALTSVDALKPFRALPLGLSLSPGRPRLLKILECVIESTMKLPETSTGVFVGACGPASLVEESGKVIWMVNRQRMKDVGGIELHEECEFHLYVCYHPD</sequence>
<gene>
    <name evidence="17" type="ORF">FIBRA_00750</name>
</gene>
<evidence type="ECO:0000256" key="13">
    <source>
        <dbReference type="ARBA" id="ARBA00048483"/>
    </source>
</evidence>
<dbReference type="Pfam" id="PF01794">
    <property type="entry name" value="Ferric_reduct"/>
    <property type="match status" value="1"/>
</dbReference>
<dbReference type="PROSITE" id="PS51384">
    <property type="entry name" value="FAD_FR"/>
    <property type="match status" value="1"/>
</dbReference>
<dbReference type="InterPro" id="IPR013121">
    <property type="entry name" value="Fe_red_NAD-bd_6"/>
</dbReference>
<dbReference type="Pfam" id="PF08030">
    <property type="entry name" value="NAD_binding_6"/>
    <property type="match status" value="1"/>
</dbReference>
<reference evidence="17 18" key="1">
    <citation type="journal article" date="2012" name="Appl. Environ. Microbiol.">
        <title>Short-read sequencing for genomic analysis of the brown rot fungus Fibroporia radiculosa.</title>
        <authorList>
            <person name="Tang J.D."/>
            <person name="Perkins A.D."/>
            <person name="Sonstegard T.S."/>
            <person name="Schroeder S.G."/>
            <person name="Burgess S.C."/>
            <person name="Diehl S.V."/>
        </authorList>
    </citation>
    <scope>NUCLEOTIDE SEQUENCE [LARGE SCALE GENOMIC DNA]</scope>
    <source>
        <strain evidence="17 18">TFFH 294</strain>
    </source>
</reference>
<feature type="transmembrane region" description="Helical" evidence="15">
    <location>
        <begin position="319"/>
        <end position="337"/>
    </location>
</feature>
<dbReference type="GO" id="GO:0006826">
    <property type="term" value="P:iron ion transport"/>
    <property type="evidence" value="ECO:0007669"/>
    <property type="project" value="TreeGrafter"/>
</dbReference>
<dbReference type="GO" id="GO:0015677">
    <property type="term" value="P:copper ion import"/>
    <property type="evidence" value="ECO:0007669"/>
    <property type="project" value="TreeGrafter"/>
</dbReference>
<comment type="catalytic activity">
    <reaction evidence="13">
        <text>2 a Fe(II)-siderophore + NADP(+) + H(+) = 2 a Fe(III)-siderophore + NADPH</text>
        <dbReference type="Rhea" id="RHEA:28795"/>
        <dbReference type="Rhea" id="RHEA-COMP:11342"/>
        <dbReference type="Rhea" id="RHEA-COMP:11344"/>
        <dbReference type="ChEBI" id="CHEBI:15378"/>
        <dbReference type="ChEBI" id="CHEBI:29033"/>
        <dbReference type="ChEBI" id="CHEBI:29034"/>
        <dbReference type="ChEBI" id="CHEBI:57783"/>
        <dbReference type="ChEBI" id="CHEBI:58349"/>
        <dbReference type="EC" id="1.16.1.9"/>
    </reaction>
</comment>
<dbReference type="GeneID" id="24093656"/>
<dbReference type="EC" id="1.16.1.9" evidence="3"/>
<keyword evidence="8 15" id="KW-1133">Transmembrane helix</keyword>
<evidence type="ECO:0000256" key="6">
    <source>
        <dbReference type="ARBA" id="ARBA00022692"/>
    </source>
</evidence>
<evidence type="ECO:0000256" key="8">
    <source>
        <dbReference type="ARBA" id="ARBA00022989"/>
    </source>
</evidence>
<evidence type="ECO:0000256" key="15">
    <source>
        <dbReference type="SAM" id="Phobius"/>
    </source>
</evidence>
<dbReference type="GO" id="GO:0052851">
    <property type="term" value="F:ferric-chelate reductase (NADPH) activity"/>
    <property type="evidence" value="ECO:0007669"/>
    <property type="project" value="UniProtKB-EC"/>
</dbReference>
<dbReference type="PANTHER" id="PTHR32361">
    <property type="entry name" value="FERRIC/CUPRIC REDUCTASE TRANSMEMBRANE COMPONENT"/>
    <property type="match status" value="1"/>
</dbReference>
<dbReference type="SUPFAM" id="SSF63380">
    <property type="entry name" value="Riboflavin synthase domain-like"/>
    <property type="match status" value="1"/>
</dbReference>
<dbReference type="OrthoDB" id="17725at2759"/>
<dbReference type="InterPro" id="IPR039261">
    <property type="entry name" value="FNR_nucleotide-bd"/>
</dbReference>
<keyword evidence="7" id="KW-0249">Electron transport</keyword>
<feature type="region of interest" description="Disordered" evidence="14">
    <location>
        <begin position="102"/>
        <end position="123"/>
    </location>
</feature>
<dbReference type="EMBL" id="HE796898">
    <property type="protein sequence ID" value="CCL98745.1"/>
    <property type="molecule type" value="Genomic_DNA"/>
</dbReference>
<keyword evidence="10" id="KW-0406">Ion transport</keyword>
<dbReference type="SFLD" id="SFLDG01168">
    <property type="entry name" value="Ferric_reductase_subgroup_(FRE"/>
    <property type="match status" value="1"/>
</dbReference>
<dbReference type="InterPro" id="IPR013112">
    <property type="entry name" value="FAD-bd_8"/>
</dbReference>
<dbReference type="PANTHER" id="PTHR32361:SF9">
    <property type="entry name" value="FERRIC REDUCTASE TRANSMEMBRANE COMPONENT 3-RELATED"/>
    <property type="match status" value="1"/>
</dbReference>
<dbReference type="CDD" id="cd06186">
    <property type="entry name" value="NOX_Duox_like_FAD_NADP"/>
    <property type="match status" value="1"/>
</dbReference>
<dbReference type="Gene3D" id="3.40.50.80">
    <property type="entry name" value="Nucleotide-binding domain of ferredoxin-NADP reductase (FNR) module"/>
    <property type="match status" value="1"/>
</dbReference>
<evidence type="ECO:0000256" key="9">
    <source>
        <dbReference type="ARBA" id="ARBA00023002"/>
    </source>
</evidence>
<organism evidence="17 18">
    <name type="scientific">Fibroporia radiculosa</name>
    <dbReference type="NCBI Taxonomy" id="599839"/>
    <lineage>
        <taxon>Eukaryota</taxon>
        <taxon>Fungi</taxon>
        <taxon>Dikarya</taxon>
        <taxon>Basidiomycota</taxon>
        <taxon>Agaricomycotina</taxon>
        <taxon>Agaricomycetes</taxon>
        <taxon>Polyporales</taxon>
        <taxon>Fibroporiaceae</taxon>
        <taxon>Fibroporia</taxon>
    </lineage>
</organism>
<dbReference type="InterPro" id="IPR017927">
    <property type="entry name" value="FAD-bd_FR_type"/>
</dbReference>
<dbReference type="Pfam" id="PF08022">
    <property type="entry name" value="FAD_binding_8"/>
    <property type="match status" value="1"/>
</dbReference>
<evidence type="ECO:0000256" key="5">
    <source>
        <dbReference type="ARBA" id="ARBA00022475"/>
    </source>
</evidence>
<keyword evidence="11 15" id="KW-0472">Membrane</keyword>
<evidence type="ECO:0000256" key="14">
    <source>
        <dbReference type="SAM" id="MobiDB-lite"/>
    </source>
</evidence>
<feature type="transmembrane region" description="Helical" evidence="15">
    <location>
        <begin position="50"/>
        <end position="70"/>
    </location>
</feature>
<dbReference type="RefSeq" id="XP_012178028.1">
    <property type="nucleotide sequence ID" value="XM_012322638.1"/>
</dbReference>
<evidence type="ECO:0000256" key="1">
    <source>
        <dbReference type="ARBA" id="ARBA00004651"/>
    </source>
</evidence>
<dbReference type="GO" id="GO:0006879">
    <property type="term" value="P:intracellular iron ion homeostasis"/>
    <property type="evidence" value="ECO:0007669"/>
    <property type="project" value="TreeGrafter"/>
</dbReference>
<feature type="transmembrane region" description="Helical" evidence="15">
    <location>
        <begin position="199"/>
        <end position="217"/>
    </location>
</feature>
<keyword evidence="12" id="KW-0325">Glycoprotein</keyword>
<evidence type="ECO:0000256" key="4">
    <source>
        <dbReference type="ARBA" id="ARBA00022448"/>
    </source>
</evidence>
<evidence type="ECO:0000313" key="17">
    <source>
        <dbReference type="EMBL" id="CCL98745.1"/>
    </source>
</evidence>
<dbReference type="InterPro" id="IPR013130">
    <property type="entry name" value="Fe3_Rdtase_TM_dom"/>
</dbReference>
<feature type="domain" description="FAD-binding FR-type" evidence="16">
    <location>
        <begin position="387"/>
        <end position="503"/>
    </location>
</feature>
<dbReference type="AlphaFoldDB" id="J4GIH8"/>
<dbReference type="SFLD" id="SFLDS00052">
    <property type="entry name" value="Ferric_Reductase_Domain"/>
    <property type="match status" value="1"/>
</dbReference>
<protein>
    <recommendedName>
        <fullName evidence="3">ferric-chelate reductase (NADPH)</fullName>
        <ecNumber evidence="3">1.16.1.9</ecNumber>
    </recommendedName>
</protein>
<evidence type="ECO:0000256" key="3">
    <source>
        <dbReference type="ARBA" id="ARBA00012668"/>
    </source>
</evidence>
<evidence type="ECO:0000256" key="11">
    <source>
        <dbReference type="ARBA" id="ARBA00023136"/>
    </source>
</evidence>
<dbReference type="InterPro" id="IPR051410">
    <property type="entry name" value="Ferric/Cupric_Reductase"/>
</dbReference>
<keyword evidence="4" id="KW-0813">Transport</keyword>
<keyword evidence="18" id="KW-1185">Reference proteome</keyword>
<name>J4GIH8_9APHY</name>
<dbReference type="GO" id="GO:0005886">
    <property type="term" value="C:plasma membrane"/>
    <property type="evidence" value="ECO:0007669"/>
    <property type="project" value="UniProtKB-SubCell"/>
</dbReference>
<proteinExistence type="inferred from homology"/>
<comment type="similarity">
    <text evidence="2">Belongs to the ferric reductase (FRE) family.</text>
</comment>
<dbReference type="STRING" id="599839.J4GIH8"/>
<evidence type="ECO:0000256" key="2">
    <source>
        <dbReference type="ARBA" id="ARBA00006278"/>
    </source>
</evidence>
<evidence type="ECO:0000259" key="16">
    <source>
        <dbReference type="PROSITE" id="PS51384"/>
    </source>
</evidence>
<evidence type="ECO:0000313" key="18">
    <source>
        <dbReference type="Proteomes" id="UP000006352"/>
    </source>
</evidence>
<dbReference type="FunCoup" id="J4GIH8">
    <property type="interactions" value="177"/>
</dbReference>